<dbReference type="InterPro" id="IPR004358">
    <property type="entry name" value="Sig_transdc_His_kin-like_C"/>
</dbReference>
<dbReference type="SMART" id="SM00091">
    <property type="entry name" value="PAS"/>
    <property type="match status" value="2"/>
</dbReference>
<dbReference type="CDD" id="cd00082">
    <property type="entry name" value="HisKA"/>
    <property type="match status" value="1"/>
</dbReference>
<keyword evidence="3" id="KW-0597">Phosphoprotein</keyword>
<proteinExistence type="predicted"/>
<dbReference type="SMART" id="SM00387">
    <property type="entry name" value="HATPase_c"/>
    <property type="match status" value="1"/>
</dbReference>
<dbReference type="InterPro" id="IPR050736">
    <property type="entry name" value="Sensor_HK_Regulatory"/>
</dbReference>
<dbReference type="Proteomes" id="UP000236584">
    <property type="component" value="Chromosome"/>
</dbReference>
<dbReference type="RefSeq" id="WP_103424598.1">
    <property type="nucleotide sequence ID" value="NZ_CP026309.1"/>
</dbReference>
<dbReference type="NCBIfam" id="TIGR00229">
    <property type="entry name" value="sensory_box"/>
    <property type="match status" value="2"/>
</dbReference>
<dbReference type="Pfam" id="PF02518">
    <property type="entry name" value="HATPase_c"/>
    <property type="match status" value="1"/>
</dbReference>
<dbReference type="AlphaFoldDB" id="A0A2I8VG70"/>
<keyword evidence="6" id="KW-0902">Two-component regulatory system</keyword>
<evidence type="ECO:0000256" key="3">
    <source>
        <dbReference type="ARBA" id="ARBA00022553"/>
    </source>
</evidence>
<evidence type="ECO:0000256" key="1">
    <source>
        <dbReference type="ARBA" id="ARBA00000085"/>
    </source>
</evidence>
<dbReference type="GeneID" id="35591209"/>
<evidence type="ECO:0000313" key="12">
    <source>
        <dbReference type="Proteomes" id="UP000236584"/>
    </source>
</evidence>
<dbReference type="InterPro" id="IPR003661">
    <property type="entry name" value="HisK_dim/P_dom"/>
</dbReference>
<evidence type="ECO:0000256" key="4">
    <source>
        <dbReference type="ARBA" id="ARBA00022679"/>
    </source>
</evidence>
<sequence length="574" mass="63070">MVETVEEAVSLPREGDCDCVVATAGPAREFLDRVDGDPACPLVVVTAGSTAPLTDHARVRHHRADDLATLESRVVDAVLADRQRQQSADGERTTDEELIEREAAYRTLVENVPNGGVALFDRDLRYTRVGGEVFEQIGLDPDDVAGESLEEVHSPSFLDAHGDAYRQAFDGERSTVEFAYEDRRFRLDVVPVTEGDEVVAGLAMARDVTDEAERRRDLFVRSRAMDAAAIGLCLTDPTEPGNPLVYVNEGYERMTGYEAREVLGKNPRHLQGPETEAEARRKMREAVANAESVAVDITNYRKDGTPFVNHVEITPIFDDEGDLVHFLGSQVDVTDQHEHQRALARQNERLAEFTAIVSHDLRNPLAVARGRVELARRTGDLSHLDHAEASLERASELIDEMLDLAREGRTLDFDRVERVSVGNVARAAWDTVDTAGATLAVEAEWEVDADESRLRQLFENLFRNSVEHGSTNSRPETDDSVEHGSSDTETPVEVRVGRLDAGCGFFVEDDGPGVPDDIRDTVFDVGVTTVDGGTGFGLAIVRNVAEAHGWDVGLTEGEQGGARFEFVLPCPDDD</sequence>
<dbReference type="InterPro" id="IPR000014">
    <property type="entry name" value="PAS"/>
</dbReference>
<evidence type="ECO:0000256" key="7">
    <source>
        <dbReference type="SAM" id="MobiDB-lite"/>
    </source>
</evidence>
<protein>
    <recommendedName>
        <fullName evidence="2">histidine kinase</fullName>
        <ecNumber evidence="2">2.7.13.3</ecNumber>
    </recommendedName>
</protein>
<feature type="region of interest" description="Disordered" evidence="7">
    <location>
        <begin position="466"/>
        <end position="491"/>
    </location>
</feature>
<dbReference type="Pfam" id="PF13426">
    <property type="entry name" value="PAS_9"/>
    <property type="match status" value="1"/>
</dbReference>
<evidence type="ECO:0000259" key="10">
    <source>
        <dbReference type="PROSITE" id="PS50113"/>
    </source>
</evidence>
<dbReference type="PROSITE" id="PS50112">
    <property type="entry name" value="PAS"/>
    <property type="match status" value="1"/>
</dbReference>
<dbReference type="PROSITE" id="PS50109">
    <property type="entry name" value="HIS_KIN"/>
    <property type="match status" value="1"/>
</dbReference>
<dbReference type="PANTHER" id="PTHR43711:SF1">
    <property type="entry name" value="HISTIDINE KINASE 1"/>
    <property type="match status" value="1"/>
</dbReference>
<dbReference type="SUPFAM" id="SSF55785">
    <property type="entry name" value="PYP-like sensor domain (PAS domain)"/>
    <property type="match status" value="2"/>
</dbReference>
<keyword evidence="4" id="KW-0808">Transferase</keyword>
<dbReference type="OrthoDB" id="8127at2157"/>
<feature type="compositionally biased region" description="Basic and acidic residues" evidence="7">
    <location>
        <begin position="475"/>
        <end position="486"/>
    </location>
</feature>
<dbReference type="PROSITE" id="PS50113">
    <property type="entry name" value="PAC"/>
    <property type="match status" value="1"/>
</dbReference>
<dbReference type="Pfam" id="PF08448">
    <property type="entry name" value="PAS_4"/>
    <property type="match status" value="1"/>
</dbReference>
<keyword evidence="12" id="KW-1185">Reference proteome</keyword>
<gene>
    <name evidence="11" type="ORF">C2R22_03925</name>
</gene>
<dbReference type="GO" id="GO:0000155">
    <property type="term" value="F:phosphorelay sensor kinase activity"/>
    <property type="evidence" value="ECO:0007669"/>
    <property type="project" value="InterPro"/>
</dbReference>
<dbReference type="Gene3D" id="3.30.565.10">
    <property type="entry name" value="Histidine kinase-like ATPase, C-terminal domain"/>
    <property type="match status" value="1"/>
</dbReference>
<dbReference type="InterPro" id="IPR003594">
    <property type="entry name" value="HATPase_dom"/>
</dbReference>
<feature type="domain" description="PAS" evidence="9">
    <location>
        <begin position="244"/>
        <end position="290"/>
    </location>
</feature>
<dbReference type="PRINTS" id="PR00344">
    <property type="entry name" value="BCTRLSENSOR"/>
</dbReference>
<dbReference type="PANTHER" id="PTHR43711">
    <property type="entry name" value="TWO-COMPONENT HISTIDINE KINASE"/>
    <property type="match status" value="1"/>
</dbReference>
<evidence type="ECO:0000256" key="5">
    <source>
        <dbReference type="ARBA" id="ARBA00022777"/>
    </source>
</evidence>
<dbReference type="KEGG" id="srub:C2R22_03925"/>
<dbReference type="InterPro" id="IPR001610">
    <property type="entry name" value="PAC"/>
</dbReference>
<dbReference type="Pfam" id="PF00512">
    <property type="entry name" value="HisKA"/>
    <property type="match status" value="1"/>
</dbReference>
<dbReference type="InterPro" id="IPR000700">
    <property type="entry name" value="PAS-assoc_C"/>
</dbReference>
<dbReference type="SUPFAM" id="SSF47384">
    <property type="entry name" value="Homodimeric domain of signal transducing histidine kinase"/>
    <property type="match status" value="1"/>
</dbReference>
<dbReference type="InterPro" id="IPR013656">
    <property type="entry name" value="PAS_4"/>
</dbReference>
<comment type="catalytic activity">
    <reaction evidence="1">
        <text>ATP + protein L-histidine = ADP + protein N-phospho-L-histidine.</text>
        <dbReference type="EC" id="2.7.13.3"/>
    </reaction>
</comment>
<dbReference type="SMART" id="SM00388">
    <property type="entry name" value="HisKA"/>
    <property type="match status" value="1"/>
</dbReference>
<organism evidence="11 12">
    <name type="scientific">Salinigranum rubrum</name>
    <dbReference type="NCBI Taxonomy" id="755307"/>
    <lineage>
        <taxon>Archaea</taxon>
        <taxon>Methanobacteriati</taxon>
        <taxon>Methanobacteriota</taxon>
        <taxon>Stenosarchaea group</taxon>
        <taxon>Halobacteria</taxon>
        <taxon>Halobacteriales</taxon>
        <taxon>Haloferacaceae</taxon>
        <taxon>Salinigranum</taxon>
    </lineage>
</organism>
<dbReference type="EC" id="2.7.13.3" evidence="2"/>
<feature type="domain" description="PAC" evidence="10">
    <location>
        <begin position="291"/>
        <end position="345"/>
    </location>
</feature>
<dbReference type="CDD" id="cd00130">
    <property type="entry name" value="PAS"/>
    <property type="match status" value="1"/>
</dbReference>
<evidence type="ECO:0000259" key="9">
    <source>
        <dbReference type="PROSITE" id="PS50112"/>
    </source>
</evidence>
<dbReference type="InterPro" id="IPR036097">
    <property type="entry name" value="HisK_dim/P_sf"/>
</dbReference>
<keyword evidence="5 11" id="KW-0418">Kinase</keyword>
<name>A0A2I8VG70_9EURY</name>
<reference evidence="11 12" key="1">
    <citation type="submission" date="2018-01" db="EMBL/GenBank/DDBJ databases">
        <title>Complete genome sequence of Salinigranum rubrum GX10T, an extremely halophilic archaeon isolated from a marine solar saltern.</title>
        <authorList>
            <person name="Han S."/>
        </authorList>
    </citation>
    <scope>NUCLEOTIDE SEQUENCE [LARGE SCALE GENOMIC DNA]</scope>
    <source>
        <strain evidence="11 12">GX10</strain>
    </source>
</reference>
<dbReference type="EMBL" id="CP026309">
    <property type="protein sequence ID" value="AUV80910.1"/>
    <property type="molecule type" value="Genomic_DNA"/>
</dbReference>
<evidence type="ECO:0000313" key="11">
    <source>
        <dbReference type="EMBL" id="AUV80910.1"/>
    </source>
</evidence>
<dbReference type="InterPro" id="IPR036890">
    <property type="entry name" value="HATPase_C_sf"/>
</dbReference>
<dbReference type="InterPro" id="IPR005467">
    <property type="entry name" value="His_kinase_dom"/>
</dbReference>
<evidence type="ECO:0000256" key="6">
    <source>
        <dbReference type="ARBA" id="ARBA00023012"/>
    </source>
</evidence>
<evidence type="ECO:0000256" key="2">
    <source>
        <dbReference type="ARBA" id="ARBA00012438"/>
    </source>
</evidence>
<dbReference type="Gene3D" id="1.10.287.130">
    <property type="match status" value="1"/>
</dbReference>
<evidence type="ECO:0000259" key="8">
    <source>
        <dbReference type="PROSITE" id="PS50109"/>
    </source>
</evidence>
<dbReference type="InterPro" id="IPR035965">
    <property type="entry name" value="PAS-like_dom_sf"/>
</dbReference>
<dbReference type="SUPFAM" id="SSF55874">
    <property type="entry name" value="ATPase domain of HSP90 chaperone/DNA topoisomerase II/histidine kinase"/>
    <property type="match status" value="1"/>
</dbReference>
<dbReference type="SMART" id="SM00086">
    <property type="entry name" value="PAC"/>
    <property type="match status" value="1"/>
</dbReference>
<accession>A0A2I8VG70</accession>
<feature type="domain" description="Histidine kinase" evidence="8">
    <location>
        <begin position="356"/>
        <end position="572"/>
    </location>
</feature>
<dbReference type="Gene3D" id="3.30.450.20">
    <property type="entry name" value="PAS domain"/>
    <property type="match status" value="2"/>
</dbReference>